<evidence type="ECO:0000313" key="1">
    <source>
        <dbReference type="EMBL" id="GDZ96112.1"/>
    </source>
</evidence>
<proteinExistence type="predicted"/>
<organism evidence="1 2">
    <name type="scientific">Planktothrix agardhii CCAP 1459/11A</name>
    <dbReference type="NCBI Taxonomy" id="282420"/>
    <lineage>
        <taxon>Bacteria</taxon>
        <taxon>Bacillati</taxon>
        <taxon>Cyanobacteriota</taxon>
        <taxon>Cyanophyceae</taxon>
        <taxon>Oscillatoriophycideae</taxon>
        <taxon>Oscillatoriales</taxon>
        <taxon>Microcoleaceae</taxon>
        <taxon>Planktothrix</taxon>
    </lineage>
</organism>
<protein>
    <submittedName>
        <fullName evidence="1">Uncharacterized protein</fullName>
    </submittedName>
</protein>
<dbReference type="Proteomes" id="UP000299794">
    <property type="component" value="Unassembled WGS sequence"/>
</dbReference>
<name>A0A4P5ZRV9_PLAAG</name>
<dbReference type="EMBL" id="BJCD01000077">
    <property type="protein sequence ID" value="GDZ96112.1"/>
    <property type="molecule type" value="Genomic_DNA"/>
</dbReference>
<dbReference type="RefSeq" id="WP_141296194.1">
    <property type="nucleotide sequence ID" value="NZ_BJCD01000077.1"/>
</dbReference>
<dbReference type="AlphaFoldDB" id="A0A4P5ZRV9"/>
<gene>
    <name evidence="1" type="ORF">PA905_45450</name>
</gene>
<reference evidence="2" key="1">
    <citation type="submission" date="2019-02" db="EMBL/GenBank/DDBJ databases">
        <title>Draft genome sequence of Planktothrix agardhii NIES-905.</title>
        <authorList>
            <person name="Yamaguchi H."/>
            <person name="Suzuki S."/>
            <person name="Kawachi M."/>
        </authorList>
    </citation>
    <scope>NUCLEOTIDE SEQUENCE [LARGE SCALE GENOMIC DNA]</scope>
    <source>
        <strain evidence="2">CCAP 1459/11A</strain>
    </source>
</reference>
<sequence>MINFNNLELVVNEKYSFVGLERRNSQIRFCLPKGFPNKSEELQRFTFNTKRDLFFLLYKVFDQFKKICIEKGYLEDNNDMTTSDRDGMVKIHQGADISEDDELDENIFYSKLDMISGILKAHDEPKILSLVYRLGRSDSFDHSQIHKFLHRAVFLPNGAAYIDSMDLPRQQVRFQSTDIVAMYCYILWEIKQQLQQEVGVEIKALAEQFKQHYIGGNYGLFEEQYYSQVIDSLKDALELIDHNTPFKDIDYWQFYDAIELFLYGELRQTDEGEIWGIKNFHTVWESMCLTYIIKSLVKRGNLNYLLHLDRRYISNDSLDVFNNSLKIFRLSNDLFKINGSQLVPDAVLFSSILNKIEKRYYEIYPCLGWNDSYFYRTNFCLINDYNINTDIVNIAYIKQGKEHTFDWLQNKINEIKNEIKMDKNRPEYSKKYLSKKGLVIDKCLPPYFFSFWNIETKKLDAEAIYKMYYFKHLFYLYLVNNLTDLQNLKSPDLFEDSFIKEIIKLQEELKNYYLNNPRHYLMNIIEYSLCRKKSHNEINKLLDSFLKAFFDMDENYLDIIDIKYYDIYYFLDSKNIEEIKNRSVRKQFVYEYLMQKEVKKLPKYLNQLKIRSSFWLPGYNQKSIFEEGETFMDGYIRLITVDFVKLAESYVSDNFG</sequence>
<comment type="caution">
    <text evidence="1">The sequence shown here is derived from an EMBL/GenBank/DDBJ whole genome shotgun (WGS) entry which is preliminary data.</text>
</comment>
<accession>A0A4P5ZRV9</accession>
<evidence type="ECO:0000313" key="2">
    <source>
        <dbReference type="Proteomes" id="UP000299794"/>
    </source>
</evidence>